<reference evidence="3 4" key="1">
    <citation type="submission" date="2009-01" db="EMBL/GenBank/DDBJ databases">
        <title>Complete sequence of chromosome of Methylobacterium nodulans ORS 2060.</title>
        <authorList>
            <consortium name="US DOE Joint Genome Institute"/>
            <person name="Lucas S."/>
            <person name="Copeland A."/>
            <person name="Lapidus A."/>
            <person name="Glavina del Rio T."/>
            <person name="Dalin E."/>
            <person name="Tice H."/>
            <person name="Bruce D."/>
            <person name="Goodwin L."/>
            <person name="Pitluck S."/>
            <person name="Sims D."/>
            <person name="Brettin T."/>
            <person name="Detter J.C."/>
            <person name="Han C."/>
            <person name="Larimer F."/>
            <person name="Land M."/>
            <person name="Hauser L."/>
            <person name="Kyrpides N."/>
            <person name="Ivanova N."/>
            <person name="Marx C.J."/>
            <person name="Richardson P."/>
        </authorList>
    </citation>
    <scope>NUCLEOTIDE SEQUENCE [LARGE SCALE GENOMIC DNA]</scope>
    <source>
        <strain evidence="4">LMG 21967 / CNCM I-2342 / ORS 2060</strain>
    </source>
</reference>
<feature type="region of interest" description="Disordered" evidence="1">
    <location>
        <begin position="1"/>
        <end position="20"/>
    </location>
</feature>
<dbReference type="HOGENOM" id="CLU_039724_1_0_5"/>
<dbReference type="EMBL" id="CP001349">
    <property type="protein sequence ID" value="ACL60994.1"/>
    <property type="molecule type" value="Genomic_DNA"/>
</dbReference>
<dbReference type="RefSeq" id="WP_015932577.1">
    <property type="nucleotide sequence ID" value="NC_011894.1"/>
</dbReference>
<keyword evidence="4" id="KW-1185">Reference proteome</keyword>
<dbReference type="eggNOG" id="COG4467">
    <property type="taxonomic scope" value="Bacteria"/>
</dbReference>
<evidence type="ECO:0000259" key="2">
    <source>
        <dbReference type="Pfam" id="PF03050"/>
    </source>
</evidence>
<evidence type="ECO:0000313" key="3">
    <source>
        <dbReference type="EMBL" id="ACL60994.1"/>
    </source>
</evidence>
<dbReference type="KEGG" id="mno:Mnod_6181"/>
<dbReference type="Pfam" id="PF03050">
    <property type="entry name" value="DDE_Tnp_IS66"/>
    <property type="match status" value="1"/>
</dbReference>
<protein>
    <recommendedName>
        <fullName evidence="2">Transposase IS66 central domain-containing protein</fullName>
    </recommendedName>
</protein>
<dbReference type="Proteomes" id="UP000008207">
    <property type="component" value="Chromosome"/>
</dbReference>
<dbReference type="STRING" id="460265.Mnod_6181"/>
<name>B8IVE3_METNO</name>
<sequence length="468" mass="51257">MERATAAATKPPGAPRRRGPLQERCALAQDVVLAAPAPAGSRFKGYEDVLVRDLRLEAQLIRYRRERWLTPDGRTLVAPLPPGVTGGFGPHLRRFLLAAHVQGQVTCERLGALLSGLGLAISKRQVVRLLTTQLDVFLGEDQAVLRAGLAGARWISVDDTAARHARADGVTTQIGNDRFTAFRTGFSKSRLSFLALLRAGHLEYVVNEAALASRRGRSLAGPALAVLAAHPTKIVPDEAAWRAHLTALGLDRQAVTPDPVTIASEGALWGAVEHHGLLREAVIVSDDAGQFRVGRHALCWVHAERLVHKLIPTTPAQARALQMTRQLIWWFYADLKAYARAPCPRRASALRARFERIFRRRSGMVLRLLARLHRRKAELLRVLERPEIPLHTNGSESDIRACVTKRKISGGTMSGAGLAARDALLGLMKTCGKLKVSFFRYLGDRLRIPDDGPAIPPLSDLVRQIASA</sequence>
<dbReference type="PANTHER" id="PTHR33678">
    <property type="entry name" value="BLL1576 PROTEIN"/>
    <property type="match status" value="1"/>
</dbReference>
<evidence type="ECO:0000313" key="4">
    <source>
        <dbReference type="Proteomes" id="UP000008207"/>
    </source>
</evidence>
<proteinExistence type="predicted"/>
<organism evidence="3 4">
    <name type="scientific">Methylobacterium nodulans (strain LMG 21967 / CNCM I-2342 / ORS 2060)</name>
    <dbReference type="NCBI Taxonomy" id="460265"/>
    <lineage>
        <taxon>Bacteria</taxon>
        <taxon>Pseudomonadati</taxon>
        <taxon>Pseudomonadota</taxon>
        <taxon>Alphaproteobacteria</taxon>
        <taxon>Hyphomicrobiales</taxon>
        <taxon>Methylobacteriaceae</taxon>
        <taxon>Methylobacterium</taxon>
    </lineage>
</organism>
<gene>
    <name evidence="3" type="ordered locus">Mnod_6181</name>
</gene>
<dbReference type="InterPro" id="IPR004291">
    <property type="entry name" value="Transposase_IS66_central"/>
</dbReference>
<feature type="compositionally biased region" description="Low complexity" evidence="1">
    <location>
        <begin position="1"/>
        <end position="11"/>
    </location>
</feature>
<evidence type="ECO:0000256" key="1">
    <source>
        <dbReference type="SAM" id="MobiDB-lite"/>
    </source>
</evidence>
<dbReference type="AlphaFoldDB" id="B8IVE3"/>
<accession>B8IVE3</accession>
<feature type="domain" description="Transposase IS66 central" evidence="2">
    <location>
        <begin position="295"/>
        <end position="417"/>
    </location>
</feature>
<dbReference type="InterPro" id="IPR052344">
    <property type="entry name" value="Transposase-related"/>
</dbReference>